<keyword evidence="4" id="KW-1185">Reference proteome</keyword>
<feature type="compositionally biased region" description="Low complexity" evidence="1">
    <location>
        <begin position="102"/>
        <end position="112"/>
    </location>
</feature>
<feature type="compositionally biased region" description="Basic residues" evidence="1">
    <location>
        <begin position="312"/>
        <end position="335"/>
    </location>
</feature>
<protein>
    <recommendedName>
        <fullName evidence="2">G-patch domain-containing protein</fullName>
    </recommendedName>
</protein>
<dbReference type="OrthoDB" id="29523at2759"/>
<dbReference type="PANTHER" id="PTHR23149:SF9">
    <property type="entry name" value="G PATCH DOMAIN-CONTAINING PROTEIN 4"/>
    <property type="match status" value="1"/>
</dbReference>
<dbReference type="InterPro" id="IPR050656">
    <property type="entry name" value="PINX1"/>
</dbReference>
<feature type="domain" description="G-patch" evidence="2">
    <location>
        <begin position="5"/>
        <end position="51"/>
    </location>
</feature>
<gene>
    <name evidence="3" type="ORF">INT43_007251</name>
</gene>
<feature type="compositionally biased region" description="Basic residues" evidence="1">
    <location>
        <begin position="266"/>
        <end position="289"/>
    </location>
</feature>
<dbReference type="InterPro" id="IPR000467">
    <property type="entry name" value="G_patch_dom"/>
</dbReference>
<sequence>MDAWKGSFAQSQLEKFGWNKGDGLGKNKDGKTKHISVTKKNDKKGVGVGQDQWEFAWWDHLFNKSASGVIINKDEDKGEVNVSTKKHEMRKSKTGIISTVRPSGKSNSTPSSEESESDKSTPTPEEKSEDKPVTMMDSVKAVHQSMTQKVASANLYGAFVKSTAGVLDPSAPMSEQTSNASSKNTSDVEVDDEFKDYSVRITDAELFAACEGRTARKGGRGLVEQTGKFARVMVEYLANRDDVEVDQSKKSEKRKFIDEEDDTKPKEKKAKKDKTMKTKKSKKSIKEKKSKKDKDTVKPSKVKVSTDDEKKEKKKEKKEKKDKKAKKEKTAKKSKSKDTSVDGKKDKKSDGSISKSKKRSAEDDSKSGRKAKKSKTT</sequence>
<dbReference type="GO" id="GO:0003676">
    <property type="term" value="F:nucleic acid binding"/>
    <property type="evidence" value="ECO:0007669"/>
    <property type="project" value="InterPro"/>
</dbReference>
<dbReference type="PANTHER" id="PTHR23149">
    <property type="entry name" value="G PATCH DOMAIN CONTAINING PROTEIN"/>
    <property type="match status" value="1"/>
</dbReference>
<dbReference type="SMART" id="SM00443">
    <property type="entry name" value="G_patch"/>
    <property type="match status" value="1"/>
</dbReference>
<feature type="compositionally biased region" description="Basic and acidic residues" evidence="1">
    <location>
        <begin position="336"/>
        <end position="350"/>
    </location>
</feature>
<feature type="region of interest" description="Disordered" evidence="1">
    <location>
        <begin position="72"/>
        <end position="135"/>
    </location>
</feature>
<dbReference type="Proteomes" id="UP000654370">
    <property type="component" value="Unassembled WGS sequence"/>
</dbReference>
<evidence type="ECO:0000313" key="4">
    <source>
        <dbReference type="Proteomes" id="UP000654370"/>
    </source>
</evidence>
<evidence type="ECO:0000256" key="1">
    <source>
        <dbReference type="SAM" id="MobiDB-lite"/>
    </source>
</evidence>
<comment type="caution">
    <text evidence="3">The sequence shown here is derived from an EMBL/GenBank/DDBJ whole genome shotgun (WGS) entry which is preliminary data.</text>
</comment>
<name>A0A8H7PY81_MORIS</name>
<evidence type="ECO:0000313" key="3">
    <source>
        <dbReference type="EMBL" id="KAG2182321.1"/>
    </source>
</evidence>
<feature type="compositionally biased region" description="Polar residues" evidence="1">
    <location>
        <begin position="173"/>
        <end position="187"/>
    </location>
</feature>
<dbReference type="EMBL" id="JAEPQZ010000004">
    <property type="protein sequence ID" value="KAG2182321.1"/>
    <property type="molecule type" value="Genomic_DNA"/>
</dbReference>
<dbReference type="GO" id="GO:0005730">
    <property type="term" value="C:nucleolus"/>
    <property type="evidence" value="ECO:0007669"/>
    <property type="project" value="TreeGrafter"/>
</dbReference>
<feature type="compositionally biased region" description="Basic residues" evidence="1">
    <location>
        <begin position="368"/>
        <end position="377"/>
    </location>
</feature>
<feature type="region of interest" description="Disordered" evidence="1">
    <location>
        <begin position="240"/>
        <end position="377"/>
    </location>
</feature>
<dbReference type="AlphaFoldDB" id="A0A8H7PY81"/>
<feature type="compositionally biased region" description="Basic and acidic residues" evidence="1">
    <location>
        <begin position="240"/>
        <end position="257"/>
    </location>
</feature>
<evidence type="ECO:0000259" key="2">
    <source>
        <dbReference type="PROSITE" id="PS50174"/>
    </source>
</evidence>
<organism evidence="3 4">
    <name type="scientific">Mortierella isabellina</name>
    <name type="common">Filamentous fungus</name>
    <name type="synonym">Umbelopsis isabellina</name>
    <dbReference type="NCBI Taxonomy" id="91625"/>
    <lineage>
        <taxon>Eukaryota</taxon>
        <taxon>Fungi</taxon>
        <taxon>Fungi incertae sedis</taxon>
        <taxon>Mucoromycota</taxon>
        <taxon>Mucoromycotina</taxon>
        <taxon>Umbelopsidomycetes</taxon>
        <taxon>Umbelopsidales</taxon>
        <taxon>Umbelopsidaceae</taxon>
        <taxon>Umbelopsis</taxon>
    </lineage>
</organism>
<accession>A0A8H7PY81</accession>
<feature type="compositionally biased region" description="Basic and acidic residues" evidence="1">
    <location>
        <begin position="23"/>
        <end position="32"/>
    </location>
</feature>
<proteinExistence type="predicted"/>
<feature type="region of interest" description="Disordered" evidence="1">
    <location>
        <begin position="166"/>
        <end position="189"/>
    </location>
</feature>
<dbReference type="Pfam" id="PF01585">
    <property type="entry name" value="G-patch"/>
    <property type="match status" value="1"/>
</dbReference>
<feature type="region of interest" description="Disordered" evidence="1">
    <location>
        <begin position="17"/>
        <end position="46"/>
    </location>
</feature>
<dbReference type="PROSITE" id="PS50174">
    <property type="entry name" value="G_PATCH"/>
    <property type="match status" value="1"/>
</dbReference>
<reference evidence="3" key="1">
    <citation type="submission" date="2020-12" db="EMBL/GenBank/DDBJ databases">
        <title>Metabolic potential, ecology and presence of endohyphal bacteria is reflected in genomic diversity of Mucoromycotina.</title>
        <authorList>
            <person name="Muszewska A."/>
            <person name="Okrasinska A."/>
            <person name="Steczkiewicz K."/>
            <person name="Drgas O."/>
            <person name="Orlowska M."/>
            <person name="Perlinska-Lenart U."/>
            <person name="Aleksandrzak-Piekarczyk T."/>
            <person name="Szatraj K."/>
            <person name="Zielenkiewicz U."/>
            <person name="Pilsyk S."/>
            <person name="Malc E."/>
            <person name="Mieczkowski P."/>
            <person name="Kruszewska J.S."/>
            <person name="Biernat P."/>
            <person name="Pawlowska J."/>
        </authorList>
    </citation>
    <scope>NUCLEOTIDE SEQUENCE</scope>
    <source>
        <strain evidence="3">WA0000067209</strain>
    </source>
</reference>
<feature type="compositionally biased region" description="Basic and acidic residues" evidence="1">
    <location>
        <begin position="290"/>
        <end position="311"/>
    </location>
</feature>